<sequence>REPARVQRYRLLEPPGFSHGEVQYAGLGDRGLEKIRSFIERGGGYLGSCAGAYLPLTARPNTPEAHMWLNIVPATDLSGLNYWRTGTGFVRIALTQEHSSYFMGLQCGPDTPLDVIYWEGPIFRLDSEANLRVLAVYDEFLSSGAAVHQWEPVENDCATDSLHWNNPLTQERFLRFMKNQPAVIEMRYGHGTLILFSFHPEFGFPQAPWKGNPLHLSIIHSIYSLSANCTIFA</sequence>
<dbReference type="InterPro" id="IPR029062">
    <property type="entry name" value="Class_I_gatase-like"/>
</dbReference>
<accession>A0A2U3D606</accession>
<reference evidence="2 3" key="1">
    <citation type="submission" date="2016-11" db="EMBL/GenBank/DDBJ databases">
        <title>Comparative genomics of Acidibacillus ferroxidans species.</title>
        <authorList>
            <person name="Oliveira G."/>
            <person name="Nunes G."/>
            <person name="Oliveira R."/>
            <person name="Araujo F."/>
            <person name="Salim A."/>
            <person name="Scholte L."/>
            <person name="Morais D."/>
            <person name="Nancucheo I."/>
            <person name="Johnson D.B."/>
            <person name="Grail B."/>
            <person name="Bittencourt J."/>
            <person name="Valadares R."/>
        </authorList>
    </citation>
    <scope>NUCLEOTIDE SEQUENCE [LARGE SCALE GENOMIC DNA]</scope>
    <source>
        <strain evidence="2 3">Y002</strain>
    </source>
</reference>
<dbReference type="RefSeq" id="WP_219930688.1">
    <property type="nucleotide sequence ID" value="NZ_MPDK01000029.1"/>
</dbReference>
<protein>
    <recommendedName>
        <fullName evidence="1">Biotin-protein ligase N-terminal domain-containing protein</fullName>
    </recommendedName>
</protein>
<dbReference type="InterPro" id="IPR019197">
    <property type="entry name" value="Biotin-prot_ligase_N"/>
</dbReference>
<comment type="caution">
    <text evidence="2">The sequence shown here is derived from an EMBL/GenBank/DDBJ whole genome shotgun (WGS) entry which is preliminary data.</text>
</comment>
<feature type="non-terminal residue" evidence="2">
    <location>
        <position position="1"/>
    </location>
</feature>
<dbReference type="SUPFAM" id="SSF52317">
    <property type="entry name" value="Class I glutamine amidotransferase-like"/>
    <property type="match status" value="1"/>
</dbReference>
<dbReference type="Pfam" id="PF09825">
    <property type="entry name" value="BPL_N"/>
    <property type="match status" value="1"/>
</dbReference>
<organism evidence="2 3">
    <name type="scientific">Sulfoacidibacillus thermotolerans</name>
    <name type="common">Acidibacillus sulfuroxidans</name>
    <dbReference type="NCBI Taxonomy" id="1765684"/>
    <lineage>
        <taxon>Bacteria</taxon>
        <taxon>Bacillati</taxon>
        <taxon>Bacillota</taxon>
        <taxon>Bacilli</taxon>
        <taxon>Bacillales</taxon>
        <taxon>Alicyclobacillaceae</taxon>
        <taxon>Sulfoacidibacillus</taxon>
    </lineage>
</organism>
<evidence type="ECO:0000259" key="1">
    <source>
        <dbReference type="Pfam" id="PF09825"/>
    </source>
</evidence>
<feature type="domain" description="Biotin-protein ligase N-terminal" evidence="1">
    <location>
        <begin position="27"/>
        <end position="204"/>
    </location>
</feature>
<keyword evidence="3" id="KW-1185">Reference proteome</keyword>
<name>A0A2U3D606_SULT2</name>
<dbReference type="EMBL" id="MPDK01000029">
    <property type="protein sequence ID" value="PWI56698.1"/>
    <property type="molecule type" value="Genomic_DNA"/>
</dbReference>
<evidence type="ECO:0000313" key="3">
    <source>
        <dbReference type="Proteomes" id="UP000245380"/>
    </source>
</evidence>
<proteinExistence type="predicted"/>
<evidence type="ECO:0000313" key="2">
    <source>
        <dbReference type="EMBL" id="PWI56698.1"/>
    </source>
</evidence>
<dbReference type="Proteomes" id="UP000245380">
    <property type="component" value="Unassembled WGS sequence"/>
</dbReference>
<dbReference type="AlphaFoldDB" id="A0A2U3D606"/>
<gene>
    <name evidence="2" type="ORF">BM613_12280</name>
</gene>